<dbReference type="CDD" id="cd00190">
    <property type="entry name" value="Tryp_SPc"/>
    <property type="match status" value="1"/>
</dbReference>
<dbReference type="GO" id="GO:0005576">
    <property type="term" value="C:extracellular region"/>
    <property type="evidence" value="ECO:0007669"/>
    <property type="project" value="UniProtKB-SubCell"/>
</dbReference>
<keyword evidence="6 8" id="KW-1015">Disulfide bond</keyword>
<evidence type="ECO:0000256" key="6">
    <source>
        <dbReference type="ARBA" id="ARBA00023157"/>
    </source>
</evidence>
<keyword evidence="4 11" id="KW-0732">Signal</keyword>
<dbReference type="Proteomes" id="UP001497382">
    <property type="component" value="Unassembled WGS sequence"/>
</dbReference>
<dbReference type="InterPro" id="IPR018114">
    <property type="entry name" value="TRYPSIN_HIS"/>
</dbReference>
<keyword evidence="2" id="KW-0964">Secreted</keyword>
<keyword evidence="7" id="KW-0325">Glycoprotein</keyword>
<dbReference type="FunFam" id="2.40.10.10:FF:000068">
    <property type="entry name" value="transmembrane protease serine 2"/>
    <property type="match status" value="1"/>
</dbReference>
<dbReference type="FunFam" id="2.40.10.10:FF:000054">
    <property type="entry name" value="Complement C1r subcomponent"/>
    <property type="match status" value="1"/>
</dbReference>
<dbReference type="SMART" id="SM00032">
    <property type="entry name" value="CCP"/>
    <property type="match status" value="9"/>
</dbReference>
<dbReference type="PROSITE" id="PS50923">
    <property type="entry name" value="SUSHI"/>
    <property type="match status" value="7"/>
</dbReference>
<dbReference type="SUPFAM" id="SSF50494">
    <property type="entry name" value="Trypsin-like serine proteases"/>
    <property type="match status" value="1"/>
</dbReference>
<feature type="disulfide bond" evidence="8">
    <location>
        <begin position="342"/>
        <end position="351"/>
    </location>
</feature>
<feature type="chain" id="PRO_5043617919" description="Limulus clotting factor C" evidence="11">
    <location>
        <begin position="20"/>
        <end position="1133"/>
    </location>
</feature>
<comment type="caution">
    <text evidence="8">Lacks conserved residue(s) required for the propagation of feature annotation.</text>
</comment>
<evidence type="ECO:0000259" key="13">
    <source>
        <dbReference type="PROSITE" id="PS50240"/>
    </source>
</evidence>
<dbReference type="InterPro" id="IPR001254">
    <property type="entry name" value="Trypsin_dom"/>
</dbReference>
<feature type="signal peptide" evidence="11">
    <location>
        <begin position="1"/>
        <end position="19"/>
    </location>
</feature>
<feature type="disulfide bond" evidence="9">
    <location>
        <begin position="394"/>
        <end position="421"/>
    </location>
</feature>
<keyword evidence="10" id="KW-0720">Serine protease</keyword>
<organism evidence="15 16">
    <name type="scientific">Larinioides sclopetarius</name>
    <dbReference type="NCBI Taxonomy" id="280406"/>
    <lineage>
        <taxon>Eukaryota</taxon>
        <taxon>Metazoa</taxon>
        <taxon>Ecdysozoa</taxon>
        <taxon>Arthropoda</taxon>
        <taxon>Chelicerata</taxon>
        <taxon>Arachnida</taxon>
        <taxon>Araneae</taxon>
        <taxon>Araneomorphae</taxon>
        <taxon>Entelegynae</taxon>
        <taxon>Araneoidea</taxon>
        <taxon>Araneidae</taxon>
        <taxon>Larinioides</taxon>
    </lineage>
</organism>
<accession>A0AAV2BGA9</accession>
<dbReference type="PRINTS" id="PR00722">
    <property type="entry name" value="CHYMOTRYPSIN"/>
</dbReference>
<feature type="domain" description="Sushi" evidence="14">
    <location>
        <begin position="357"/>
        <end position="423"/>
    </location>
</feature>
<feature type="domain" description="Peptidase S1" evidence="13">
    <location>
        <begin position="882"/>
        <end position="1129"/>
    </location>
</feature>
<feature type="domain" description="Sushi" evidence="14">
    <location>
        <begin position="502"/>
        <end position="564"/>
    </location>
</feature>
<evidence type="ECO:0000256" key="4">
    <source>
        <dbReference type="ARBA" id="ARBA00022729"/>
    </source>
</evidence>
<feature type="domain" description="Sushi" evidence="14">
    <location>
        <begin position="650"/>
        <end position="717"/>
    </location>
</feature>
<evidence type="ECO:0000256" key="10">
    <source>
        <dbReference type="RuleBase" id="RU363034"/>
    </source>
</evidence>
<dbReference type="InterPro" id="IPR000742">
    <property type="entry name" value="EGF"/>
</dbReference>
<dbReference type="PROSITE" id="PS01186">
    <property type="entry name" value="EGF_2"/>
    <property type="match status" value="1"/>
</dbReference>
<evidence type="ECO:0000256" key="1">
    <source>
        <dbReference type="ARBA" id="ARBA00004613"/>
    </source>
</evidence>
<dbReference type="PROSITE" id="PS50240">
    <property type="entry name" value="TRYPSIN_DOM"/>
    <property type="match status" value="1"/>
</dbReference>
<evidence type="ECO:0000259" key="12">
    <source>
        <dbReference type="PROSITE" id="PS50026"/>
    </source>
</evidence>
<feature type="domain" description="EGF-like" evidence="12">
    <location>
        <begin position="322"/>
        <end position="352"/>
    </location>
</feature>
<feature type="domain" description="EGF-like" evidence="12">
    <location>
        <begin position="224"/>
        <end position="254"/>
    </location>
</feature>
<feature type="disulfide bond" evidence="9">
    <location>
        <begin position="762"/>
        <end position="789"/>
    </location>
</feature>
<keyword evidence="5" id="KW-0677">Repeat</keyword>
<feature type="domain" description="Sushi" evidence="14">
    <location>
        <begin position="799"/>
        <end position="874"/>
    </location>
</feature>
<keyword evidence="3 9" id="KW-0768">Sushi</keyword>
<dbReference type="InterPro" id="IPR000436">
    <property type="entry name" value="Sushi_SCR_CCP_dom"/>
</dbReference>
<dbReference type="PANTHER" id="PTHR46393">
    <property type="entry name" value="SUSHI DOMAIN-CONTAINING PROTEIN"/>
    <property type="match status" value="1"/>
</dbReference>
<keyword evidence="10" id="KW-0645">Protease</keyword>
<evidence type="ECO:0000256" key="11">
    <source>
        <dbReference type="SAM" id="SignalP"/>
    </source>
</evidence>
<dbReference type="InterPro" id="IPR009003">
    <property type="entry name" value="Peptidase_S1_PA"/>
</dbReference>
<keyword evidence="8" id="KW-0245">EGF-like domain</keyword>
<evidence type="ECO:0000256" key="5">
    <source>
        <dbReference type="ARBA" id="ARBA00022737"/>
    </source>
</evidence>
<evidence type="ECO:0000256" key="7">
    <source>
        <dbReference type="ARBA" id="ARBA00023180"/>
    </source>
</evidence>
<dbReference type="InterPro" id="IPR035976">
    <property type="entry name" value="Sushi/SCR/CCP_sf"/>
</dbReference>
<evidence type="ECO:0000256" key="9">
    <source>
        <dbReference type="PROSITE-ProRule" id="PRU00302"/>
    </source>
</evidence>
<protein>
    <recommendedName>
        <fullName evidence="17">Limulus clotting factor C</fullName>
    </recommendedName>
</protein>
<keyword evidence="16" id="KW-1185">Reference proteome</keyword>
<dbReference type="InterPro" id="IPR001314">
    <property type="entry name" value="Peptidase_S1A"/>
</dbReference>
<dbReference type="EMBL" id="CAXIEN010000357">
    <property type="protein sequence ID" value="CAL1294939.1"/>
    <property type="molecule type" value="Genomic_DNA"/>
</dbReference>
<dbReference type="Gene3D" id="2.40.10.10">
    <property type="entry name" value="Trypsin-like serine proteases"/>
    <property type="match status" value="1"/>
</dbReference>
<dbReference type="GO" id="GO:0004252">
    <property type="term" value="F:serine-type endopeptidase activity"/>
    <property type="evidence" value="ECO:0007669"/>
    <property type="project" value="InterPro"/>
</dbReference>
<evidence type="ECO:0000313" key="15">
    <source>
        <dbReference type="EMBL" id="CAL1294939.1"/>
    </source>
</evidence>
<dbReference type="Pfam" id="PF00084">
    <property type="entry name" value="Sushi"/>
    <property type="match status" value="7"/>
</dbReference>
<dbReference type="SMART" id="SM00020">
    <property type="entry name" value="Tryp_SPc"/>
    <property type="match status" value="1"/>
</dbReference>
<feature type="disulfide bond" evidence="9">
    <location>
        <begin position="535"/>
        <end position="562"/>
    </location>
</feature>
<dbReference type="SUPFAM" id="SSF57535">
    <property type="entry name" value="Complement control module/SCR domain"/>
    <property type="match status" value="7"/>
</dbReference>
<feature type="domain" description="Sushi" evidence="14">
    <location>
        <begin position="430"/>
        <end position="496"/>
    </location>
</feature>
<dbReference type="CDD" id="cd00033">
    <property type="entry name" value="CCP"/>
    <property type="match status" value="7"/>
</dbReference>
<evidence type="ECO:0008006" key="17">
    <source>
        <dbReference type="Google" id="ProtNLM"/>
    </source>
</evidence>
<proteinExistence type="predicted"/>
<evidence type="ECO:0000256" key="2">
    <source>
        <dbReference type="ARBA" id="ARBA00022525"/>
    </source>
</evidence>
<dbReference type="PROSITE" id="PS50026">
    <property type="entry name" value="EGF_3"/>
    <property type="match status" value="2"/>
</dbReference>
<dbReference type="PROSITE" id="PS00135">
    <property type="entry name" value="TRYPSIN_SER"/>
    <property type="match status" value="1"/>
</dbReference>
<gene>
    <name evidence="15" type="ORF">LARSCL_LOCUS19003</name>
</gene>
<feature type="disulfide bond" evidence="9">
    <location>
        <begin position="467"/>
        <end position="494"/>
    </location>
</feature>
<feature type="disulfide bond" evidence="9">
    <location>
        <begin position="688"/>
        <end position="715"/>
    </location>
</feature>
<dbReference type="Gene3D" id="2.10.25.10">
    <property type="entry name" value="Laminin"/>
    <property type="match status" value="2"/>
</dbReference>
<evidence type="ECO:0000313" key="16">
    <source>
        <dbReference type="Proteomes" id="UP001497382"/>
    </source>
</evidence>
<dbReference type="GO" id="GO:0006508">
    <property type="term" value="P:proteolysis"/>
    <property type="evidence" value="ECO:0007669"/>
    <property type="project" value="UniProtKB-KW"/>
</dbReference>
<name>A0AAV2BGA9_9ARAC</name>
<dbReference type="SMART" id="SM00181">
    <property type="entry name" value="EGF"/>
    <property type="match status" value="3"/>
</dbReference>
<evidence type="ECO:0000259" key="14">
    <source>
        <dbReference type="PROSITE" id="PS50923"/>
    </source>
</evidence>
<reference evidence="15 16" key="1">
    <citation type="submission" date="2024-04" db="EMBL/GenBank/DDBJ databases">
        <authorList>
            <person name="Rising A."/>
            <person name="Reimegard J."/>
            <person name="Sonavane S."/>
            <person name="Akerstrom W."/>
            <person name="Nylinder S."/>
            <person name="Hedman E."/>
            <person name="Kallberg Y."/>
        </authorList>
    </citation>
    <scope>NUCLEOTIDE SEQUENCE [LARGE SCALE GENOMIC DNA]</scope>
</reference>
<evidence type="ECO:0000256" key="3">
    <source>
        <dbReference type="ARBA" id="ARBA00022659"/>
    </source>
</evidence>
<dbReference type="Pfam" id="PF00089">
    <property type="entry name" value="Trypsin"/>
    <property type="match status" value="1"/>
</dbReference>
<keyword evidence="10" id="KW-0378">Hydrolase</keyword>
<comment type="subcellular location">
    <subcellularLocation>
        <location evidence="1">Secreted</location>
    </subcellularLocation>
</comment>
<dbReference type="Gene3D" id="2.10.70.10">
    <property type="entry name" value="Complement Module, domain 1"/>
    <property type="match status" value="7"/>
</dbReference>
<dbReference type="InterPro" id="IPR043504">
    <property type="entry name" value="Peptidase_S1_PA_chymotrypsin"/>
</dbReference>
<feature type="disulfide bond" evidence="9">
    <location>
        <begin position="845"/>
        <end position="872"/>
    </location>
</feature>
<sequence length="1133" mass="126129">MSIAAFYSGILMTTIFVVAVSTSCSRSITCQCGSSIKNYTHCLDEASYKTYTCETWEHCKTCRTNVTHCITCPPKRFGPTCSEVTKELIRRKRHFSHGSCPRLRSPKSGSSNCTYTGNYRTCTGTCLPGYYFQDEEDIISITLECHGKTWKPRRNFPPCKSGGYCGLTIKGAGYYNCTTSTDGTRCDITCGSRKASRYHCYPGRDWNPQLPSCTIPKGADKIDLLTRCLCQNGGTCVEGGGCICPSGTTGSVCEVENESTGRDCNLQITGAGAYNCTISSDGTTCDIICDNVPRGRYHCRSENGWKPQLPYCTTPKGVRTPRQTTCRCENGGNCDSRGNCICVSGFTGSRCENAPAESCLDPGSIQFGYRRLRNRTPSQSSRIYGIGQSFQYYCNQGYELRGNNVLNCLPSGRWSSNLPRCQSTQIDSTANCIDPGSIQNGYRVLRNGAPSRFSRIYNNGQSFQFFCNQGYILQGNNVITCLPSGEWSSNTPWCQSTQTAQKPCRYPGQKPNSRLTTYVRRDEILPPTTQLTYVCNEGYETGDPLIIYCLISGYWSSPPPTCSRKVPTTSMPRSYCTLPEIDGTGMIIEPFLDINDRRQTFPLGMEIKFDCEDGYEIEGDMWIIYCKQGGEWTAEPPKCRRIPIFKAPAIYCDHPGVDVNGIIEDSNDVTIVEQKQVYLPGAELKYRCIEGYEVIGASNIVCTLNGEWSGDPPACRRSTTSTRGVCPNPTVDPNGDMEYISANDPRRRGQGFEAGSEVRFTCKNGYELSSSSPIICLRNGQWNNDPPTCRGIARSPAWIMCRDPGSLQNGGVIVFYNSQNTRRLNDSDINDAREYPAGTRLSYDCKFGYRLQGEKNLICRPTGLWEGIKPVCVEDCGVSTLQAGGKITYGKNTKAGEFPWIVFLYMNQTRDTCGGVLLDQRTVLTAAHCLEGASYCTMYFGKYNRSDENDDGEVKTRMSSEIIIHPEFVLQTFDNDIAIIKFSPDITYSPRIQRICMPSSDSTRLNLVTEKMGFVAGWGLNENRLPSSRLMLANLPVQTSEICTAAYLRRSVQIRITEGMFCAGYTSDRINACAGDSGSPMVFYNNQTERFVLEGLVSHGTSGRCEQPEKYTIFTRVSYYLRWINENWRTGNR</sequence>
<feature type="domain" description="Sushi" evidence="14">
    <location>
        <begin position="574"/>
        <end position="641"/>
    </location>
</feature>
<feature type="disulfide bond" evidence="8">
    <location>
        <begin position="244"/>
        <end position="253"/>
    </location>
</feature>
<comment type="caution">
    <text evidence="15">The sequence shown here is derived from an EMBL/GenBank/DDBJ whole genome shotgun (WGS) entry which is preliminary data.</text>
</comment>
<dbReference type="PROSITE" id="PS00134">
    <property type="entry name" value="TRYPSIN_HIS"/>
    <property type="match status" value="1"/>
</dbReference>
<dbReference type="InterPro" id="IPR033116">
    <property type="entry name" value="TRYPSIN_SER"/>
</dbReference>
<dbReference type="PROSITE" id="PS00022">
    <property type="entry name" value="EGF_1"/>
    <property type="match status" value="2"/>
</dbReference>
<dbReference type="AlphaFoldDB" id="A0AAV2BGA9"/>
<feature type="domain" description="Sushi" evidence="14">
    <location>
        <begin position="724"/>
        <end position="791"/>
    </location>
</feature>
<dbReference type="PANTHER" id="PTHR46393:SF7">
    <property type="entry name" value="COMPLEMENT C2"/>
    <property type="match status" value="1"/>
</dbReference>
<evidence type="ECO:0000256" key="8">
    <source>
        <dbReference type="PROSITE-ProRule" id="PRU00076"/>
    </source>
</evidence>